<dbReference type="OrthoDB" id="8912114at2"/>
<organism evidence="1 2">
    <name type="scientific">Marilutibacter alkalisoli</name>
    <dbReference type="NCBI Taxonomy" id="2591633"/>
    <lineage>
        <taxon>Bacteria</taxon>
        <taxon>Pseudomonadati</taxon>
        <taxon>Pseudomonadota</taxon>
        <taxon>Gammaproteobacteria</taxon>
        <taxon>Lysobacterales</taxon>
        <taxon>Lysobacteraceae</taxon>
        <taxon>Marilutibacter</taxon>
    </lineage>
</organism>
<reference evidence="1 2" key="1">
    <citation type="submission" date="2019-06" db="EMBL/GenBank/DDBJ databases">
        <title>Lysobacter alkalisoli sp. nov. isolated from saline-alkali soil.</title>
        <authorList>
            <person name="Sun J.-Q."/>
            <person name="Xu L."/>
        </authorList>
    </citation>
    <scope>NUCLEOTIDE SEQUENCE [LARGE SCALE GENOMIC DNA]</scope>
    <source>
        <strain evidence="1 2">SJ-36</strain>
    </source>
</reference>
<proteinExistence type="predicted"/>
<protein>
    <submittedName>
        <fullName evidence="1">GNAT family N-acetyltransferase</fullName>
    </submittedName>
</protein>
<evidence type="ECO:0000313" key="1">
    <source>
        <dbReference type="EMBL" id="QDH70014.1"/>
    </source>
</evidence>
<dbReference type="KEGG" id="lyj:FKV23_07825"/>
<sequence>MDLQLAPGLEGAGGGAWMNQAMFRQAPVTLAVGANAQSIGLVRRLFAPLPPRSYCVLPLDAGMFLRRRGFPMQASAVAGMAVNAGWKLRNSVFAPRAPVGIQVEEAASVDSGWLEPLHAALPDRMACVVPSAEQLQWRLFGNPRARYRLYLAHQDDRCIGYLAARRTQSGSNAGDALHIIDWKLAAGSETAALTALLRHVVNAAQRQGCSKVYTTALAPRSATVFKSQGFLRGRADARLLMGLLATLPLPGMEQASAWHLTDLSFDSDGYF</sequence>
<name>A0A514BRJ3_9GAMM</name>
<dbReference type="Proteomes" id="UP000317199">
    <property type="component" value="Chromosome"/>
</dbReference>
<dbReference type="RefSeq" id="WP_141623352.1">
    <property type="nucleotide sequence ID" value="NZ_CP041242.1"/>
</dbReference>
<gene>
    <name evidence="1" type="ORF">FKV23_07825</name>
</gene>
<dbReference type="GO" id="GO:0016740">
    <property type="term" value="F:transferase activity"/>
    <property type="evidence" value="ECO:0007669"/>
    <property type="project" value="UniProtKB-KW"/>
</dbReference>
<accession>A0A514BRJ3</accession>
<evidence type="ECO:0000313" key="2">
    <source>
        <dbReference type="Proteomes" id="UP000317199"/>
    </source>
</evidence>
<dbReference type="Gene3D" id="3.40.630.30">
    <property type="match status" value="1"/>
</dbReference>
<keyword evidence="2" id="KW-1185">Reference proteome</keyword>
<dbReference type="SUPFAM" id="SSF55729">
    <property type="entry name" value="Acyl-CoA N-acyltransferases (Nat)"/>
    <property type="match status" value="1"/>
</dbReference>
<dbReference type="EMBL" id="CP041242">
    <property type="protein sequence ID" value="QDH70014.1"/>
    <property type="molecule type" value="Genomic_DNA"/>
</dbReference>
<dbReference type="InterPro" id="IPR016181">
    <property type="entry name" value="Acyl_CoA_acyltransferase"/>
</dbReference>
<keyword evidence="1" id="KW-0808">Transferase</keyword>
<dbReference type="AlphaFoldDB" id="A0A514BRJ3"/>